<sequence length="70" mass="8323">MELKLSAESIRIIKKFLKLDTSFSKQHFDAAKDKAKLARVVRWRNAFCERIVKKPHASRKDRRELQAVQR</sequence>
<keyword evidence="2" id="KW-1185">Reference proteome</keyword>
<proteinExistence type="predicted"/>
<dbReference type="AlphaFoldDB" id="A0A7K1KRF3"/>
<evidence type="ECO:0000313" key="1">
    <source>
        <dbReference type="EMBL" id="MUM78675.1"/>
    </source>
</evidence>
<dbReference type="EMBL" id="WODC01000011">
    <property type="protein sequence ID" value="MUM78675.1"/>
    <property type="molecule type" value="Genomic_DNA"/>
</dbReference>
<name>A0A7K1KRF3_9BACT</name>
<gene>
    <name evidence="1" type="ORF">GKC30_13625</name>
</gene>
<comment type="caution">
    <text evidence="1">The sequence shown here is derived from an EMBL/GenBank/DDBJ whole genome shotgun (WGS) entry which is preliminary data.</text>
</comment>
<evidence type="ECO:0000313" key="2">
    <source>
        <dbReference type="Proteomes" id="UP000461162"/>
    </source>
</evidence>
<organism evidence="1 2">
    <name type="scientific">Pseudodesulfovibrio alkaliphilus</name>
    <dbReference type="NCBI Taxonomy" id="2661613"/>
    <lineage>
        <taxon>Bacteria</taxon>
        <taxon>Pseudomonadati</taxon>
        <taxon>Thermodesulfobacteriota</taxon>
        <taxon>Desulfovibrionia</taxon>
        <taxon>Desulfovibrionales</taxon>
        <taxon>Desulfovibrionaceae</taxon>
    </lineage>
</organism>
<reference evidence="1 2" key="1">
    <citation type="submission" date="2019-11" db="EMBL/GenBank/DDBJ databases">
        <title>Pseudodesulfovibrio alkaliphilus, sp. nov., an alkaliphilic sulfate-reducing bacteria from mud volcano of Taman peninsula, Russia.</title>
        <authorList>
            <person name="Frolova A."/>
            <person name="Merkel A.Y."/>
            <person name="Slobodkin A.I."/>
        </authorList>
    </citation>
    <scope>NUCLEOTIDE SEQUENCE [LARGE SCALE GENOMIC DNA]</scope>
    <source>
        <strain evidence="1 2">F-1</strain>
    </source>
</reference>
<accession>A0A7K1KRF3</accession>
<dbReference type="RefSeq" id="WP_155935526.1">
    <property type="nucleotide sequence ID" value="NZ_WODC01000011.1"/>
</dbReference>
<protein>
    <submittedName>
        <fullName evidence="1">Uncharacterized protein</fullName>
    </submittedName>
</protein>
<dbReference type="Proteomes" id="UP000461162">
    <property type="component" value="Unassembled WGS sequence"/>
</dbReference>